<sequence>MAFTTLLVTVSMVAIANGLNFGHFFLAGWPHNDNPFPGFAGPMPFVFAYPKIPPHNPYQFGYSSFRHSIPFVDPKKIESYVPGPGETYKGSSIRSSAFSTNYNGKVNQGGSLHMIDNDNGRVKQQHHTFGTPP</sequence>
<dbReference type="AlphaFoldDB" id="A0A455LAN4"/>
<protein>
    <submittedName>
        <fullName evidence="2">Seroin transcript 1A2</fullName>
    </submittedName>
</protein>
<name>A0A455LAN4_MAMBR</name>
<evidence type="ECO:0000313" key="2">
    <source>
        <dbReference type="EMBL" id="AXY94650.1"/>
    </source>
</evidence>
<feature type="signal peptide" evidence="1">
    <location>
        <begin position="1"/>
        <end position="18"/>
    </location>
</feature>
<evidence type="ECO:0000256" key="1">
    <source>
        <dbReference type="SAM" id="SignalP"/>
    </source>
</evidence>
<accession>A0A455LAN4</accession>
<reference evidence="2" key="1">
    <citation type="submission" date="2017-12" db="EMBL/GenBank/DDBJ databases">
        <title>Several types of seroins are common silk components.</title>
        <authorList>
            <person name="Zurovec M."/>
            <person name="Kucerova L."/>
            <person name="Kludkiewicz B."/>
            <person name="Strnad H."/>
            <person name="Sehnal F."/>
        </authorList>
    </citation>
    <scope>NUCLEOTIDE SEQUENCE</scope>
    <source>
        <tissue evidence="2">Larval silk glands</tissue>
    </source>
</reference>
<dbReference type="EMBL" id="MG652369">
    <property type="protein sequence ID" value="AXY94650.1"/>
    <property type="molecule type" value="mRNA"/>
</dbReference>
<keyword evidence="1" id="KW-0732">Signal</keyword>
<gene>
    <name evidence="2" type="primary">Sn1</name>
</gene>
<feature type="chain" id="PRO_5019822610" evidence="1">
    <location>
        <begin position="19"/>
        <end position="133"/>
    </location>
</feature>
<organism evidence="2">
    <name type="scientific">Mamestra brassicae</name>
    <name type="common">Cabbage moth</name>
    <dbReference type="NCBI Taxonomy" id="55057"/>
    <lineage>
        <taxon>Eukaryota</taxon>
        <taxon>Metazoa</taxon>
        <taxon>Ecdysozoa</taxon>
        <taxon>Arthropoda</taxon>
        <taxon>Hexapoda</taxon>
        <taxon>Insecta</taxon>
        <taxon>Pterygota</taxon>
        <taxon>Neoptera</taxon>
        <taxon>Endopterygota</taxon>
        <taxon>Lepidoptera</taxon>
        <taxon>Glossata</taxon>
        <taxon>Ditrysia</taxon>
        <taxon>Noctuoidea</taxon>
        <taxon>Noctuidae</taxon>
        <taxon>Noctuinae</taxon>
        <taxon>Hadenini</taxon>
        <taxon>Mamestra</taxon>
    </lineage>
</organism>
<proteinExistence type="evidence at transcript level"/>